<evidence type="ECO:0000256" key="5">
    <source>
        <dbReference type="ARBA" id="ARBA00022884"/>
    </source>
</evidence>
<dbReference type="SMART" id="SM00651">
    <property type="entry name" value="Sm"/>
    <property type="match status" value="1"/>
</dbReference>
<dbReference type="GO" id="GO:0071013">
    <property type="term" value="C:catalytic step 2 spliceosome"/>
    <property type="evidence" value="ECO:0007669"/>
    <property type="project" value="TreeGrafter"/>
</dbReference>
<dbReference type="PANTHER" id="PTHR11021">
    <property type="entry name" value="SMALL NUCLEAR RIBONUCLEOPROTEIN F SNRNP-F"/>
    <property type="match status" value="1"/>
</dbReference>
<dbReference type="STRING" id="1344418.A0A1D2VJN1"/>
<keyword evidence="4" id="KW-0747">Spliceosome</keyword>
<dbReference type="GO" id="GO:0005685">
    <property type="term" value="C:U1 snRNP"/>
    <property type="evidence" value="ECO:0007669"/>
    <property type="project" value="TreeGrafter"/>
</dbReference>
<keyword evidence="8" id="KW-0687">Ribonucleoprotein</keyword>
<evidence type="ECO:0000313" key="12">
    <source>
        <dbReference type="Proteomes" id="UP000095038"/>
    </source>
</evidence>
<dbReference type="GO" id="GO:0034715">
    <property type="term" value="C:pICln-Sm protein complex"/>
    <property type="evidence" value="ECO:0007669"/>
    <property type="project" value="TreeGrafter"/>
</dbReference>
<organism evidence="11 12">
    <name type="scientific">Ascoidea rubescens DSM 1968</name>
    <dbReference type="NCBI Taxonomy" id="1344418"/>
    <lineage>
        <taxon>Eukaryota</taxon>
        <taxon>Fungi</taxon>
        <taxon>Dikarya</taxon>
        <taxon>Ascomycota</taxon>
        <taxon>Saccharomycotina</taxon>
        <taxon>Saccharomycetes</taxon>
        <taxon>Ascoideaceae</taxon>
        <taxon>Ascoidea</taxon>
    </lineage>
</organism>
<proteinExistence type="inferred from homology"/>
<comment type="subcellular location">
    <subcellularLocation>
        <location evidence="1">Nucleus</location>
    </subcellularLocation>
</comment>
<dbReference type="InterPro" id="IPR047575">
    <property type="entry name" value="Sm"/>
</dbReference>
<dbReference type="GO" id="GO:0003723">
    <property type="term" value="F:RNA binding"/>
    <property type="evidence" value="ECO:0007669"/>
    <property type="project" value="UniProtKB-KW"/>
</dbReference>
<dbReference type="CDD" id="cd01722">
    <property type="entry name" value="Sm_F"/>
    <property type="match status" value="1"/>
</dbReference>
<dbReference type="PANTHER" id="PTHR11021:SF0">
    <property type="entry name" value="SMALL NUCLEAR RIBONUCLEOPROTEIN F"/>
    <property type="match status" value="1"/>
</dbReference>
<dbReference type="PROSITE" id="PS52002">
    <property type="entry name" value="SM"/>
    <property type="match status" value="1"/>
</dbReference>
<dbReference type="OrthoDB" id="409625at2759"/>
<dbReference type="EMBL" id="KV454478">
    <property type="protein sequence ID" value="ODV61780.1"/>
    <property type="molecule type" value="Genomic_DNA"/>
</dbReference>
<dbReference type="GO" id="GO:0000398">
    <property type="term" value="P:mRNA splicing, via spliceosome"/>
    <property type="evidence" value="ECO:0007669"/>
    <property type="project" value="InterPro"/>
</dbReference>
<keyword evidence="7" id="KW-0539">Nucleus</keyword>
<dbReference type="InterPro" id="IPR010920">
    <property type="entry name" value="LSM_dom_sf"/>
</dbReference>
<evidence type="ECO:0000256" key="9">
    <source>
        <dbReference type="ARBA" id="ARBA00030144"/>
    </source>
</evidence>
<dbReference type="GeneID" id="30966552"/>
<evidence type="ECO:0000256" key="3">
    <source>
        <dbReference type="ARBA" id="ARBA00022664"/>
    </source>
</evidence>
<evidence type="ECO:0000256" key="4">
    <source>
        <dbReference type="ARBA" id="ARBA00022728"/>
    </source>
</evidence>
<keyword evidence="5" id="KW-0694">RNA-binding</keyword>
<dbReference type="SUPFAM" id="SSF50182">
    <property type="entry name" value="Sm-like ribonucleoproteins"/>
    <property type="match status" value="1"/>
</dbReference>
<evidence type="ECO:0000256" key="8">
    <source>
        <dbReference type="ARBA" id="ARBA00023274"/>
    </source>
</evidence>
<dbReference type="InParanoid" id="A0A1D2VJN1"/>
<evidence type="ECO:0000313" key="11">
    <source>
        <dbReference type="EMBL" id="ODV61780.1"/>
    </source>
</evidence>
<dbReference type="RefSeq" id="XP_020048087.1">
    <property type="nucleotide sequence ID" value="XM_020192916.1"/>
</dbReference>
<name>A0A1D2VJN1_9ASCO</name>
<protein>
    <recommendedName>
        <fullName evidence="9">Sm protein F</fullName>
    </recommendedName>
</protein>
<dbReference type="AlphaFoldDB" id="A0A1D2VJN1"/>
<keyword evidence="3" id="KW-0507">mRNA processing</keyword>
<comment type="similarity">
    <text evidence="2">Belongs to the snRNP Sm proteins family. SmF/LSm6 subfamily.</text>
</comment>
<gene>
    <name evidence="11" type="ORF">ASCRUDRAFT_75063</name>
</gene>
<dbReference type="Pfam" id="PF01423">
    <property type="entry name" value="LSM"/>
    <property type="match status" value="1"/>
</dbReference>
<dbReference type="InterPro" id="IPR016487">
    <property type="entry name" value="Lsm6/sSmF"/>
</dbReference>
<dbReference type="Gene3D" id="2.30.30.100">
    <property type="match status" value="1"/>
</dbReference>
<evidence type="ECO:0000256" key="6">
    <source>
        <dbReference type="ARBA" id="ARBA00023187"/>
    </source>
</evidence>
<evidence type="ECO:0000256" key="2">
    <source>
        <dbReference type="ARBA" id="ARBA00007927"/>
    </source>
</evidence>
<feature type="non-terminal residue" evidence="11">
    <location>
        <position position="125"/>
    </location>
</feature>
<accession>A0A1D2VJN1</accession>
<evidence type="ECO:0000259" key="10">
    <source>
        <dbReference type="PROSITE" id="PS52002"/>
    </source>
</evidence>
<dbReference type="InterPro" id="IPR034100">
    <property type="entry name" value="Sm_F"/>
</dbReference>
<keyword evidence="12" id="KW-1185">Reference proteome</keyword>
<evidence type="ECO:0000256" key="7">
    <source>
        <dbReference type="ARBA" id="ARBA00023242"/>
    </source>
</evidence>
<reference evidence="12" key="1">
    <citation type="submission" date="2016-05" db="EMBL/GenBank/DDBJ databases">
        <title>Comparative genomics of biotechnologically important yeasts.</title>
        <authorList>
            <consortium name="DOE Joint Genome Institute"/>
            <person name="Riley R."/>
            <person name="Haridas S."/>
            <person name="Wolfe K.H."/>
            <person name="Lopes M.R."/>
            <person name="Hittinger C.T."/>
            <person name="Goker M."/>
            <person name="Salamov A."/>
            <person name="Wisecaver J."/>
            <person name="Long T.M."/>
            <person name="Aerts A.L."/>
            <person name="Barry K."/>
            <person name="Choi C."/>
            <person name="Clum A."/>
            <person name="Coughlan A.Y."/>
            <person name="Deshpande S."/>
            <person name="Douglass A.P."/>
            <person name="Hanson S.J."/>
            <person name="Klenk H.-P."/>
            <person name="Labutti K."/>
            <person name="Lapidus A."/>
            <person name="Lindquist E."/>
            <person name="Lipzen A."/>
            <person name="Meier-Kolthoff J.P."/>
            <person name="Ohm R.A."/>
            <person name="Otillar R.P."/>
            <person name="Pangilinan J."/>
            <person name="Peng Y."/>
            <person name="Rokas A."/>
            <person name="Rosa C.A."/>
            <person name="Scheuner C."/>
            <person name="Sibirny A.A."/>
            <person name="Slot J.C."/>
            <person name="Stielow J.B."/>
            <person name="Sun H."/>
            <person name="Kurtzman C.P."/>
            <person name="Blackwell M."/>
            <person name="Grigoriev I.V."/>
            <person name="Jeffries T.W."/>
        </authorList>
    </citation>
    <scope>NUCLEOTIDE SEQUENCE [LARGE SCALE GENOMIC DNA]</scope>
    <source>
        <strain evidence="12">DSM 1968</strain>
    </source>
</reference>
<feature type="domain" description="Sm" evidence="10">
    <location>
        <begin position="1"/>
        <end position="69"/>
    </location>
</feature>
<evidence type="ECO:0000256" key="1">
    <source>
        <dbReference type="ARBA" id="ARBA00004123"/>
    </source>
</evidence>
<sequence length="125" mass="14601">MKSLVNKQVVVRLKWNNTEYKGLLLAVDGYMNLKIDDAYEYINGENKGRIGEIFIRCNNVLFIGEKQEDEEDEIVQNHSQKTDEIEIDIIKEKPQEQKNIKLESSSIKTDEVEKNINDKKLEQKS</sequence>
<dbReference type="FunCoup" id="A0A1D2VJN1">
    <property type="interactions" value="733"/>
</dbReference>
<keyword evidence="6" id="KW-0508">mRNA splicing</keyword>
<dbReference type="Proteomes" id="UP000095038">
    <property type="component" value="Unassembled WGS sequence"/>
</dbReference>
<dbReference type="InterPro" id="IPR001163">
    <property type="entry name" value="Sm_dom_euk/arc"/>
</dbReference>